<evidence type="ECO:0000313" key="3">
    <source>
        <dbReference type="Proteomes" id="UP000464657"/>
    </source>
</evidence>
<feature type="chain" id="PRO_5029462596" evidence="1">
    <location>
        <begin position="23"/>
        <end position="82"/>
    </location>
</feature>
<evidence type="ECO:0000313" key="2">
    <source>
        <dbReference type="EMBL" id="QHI35782.1"/>
    </source>
</evidence>
<dbReference type="Proteomes" id="UP000464657">
    <property type="component" value="Chromosome"/>
</dbReference>
<dbReference type="RefSeq" id="WP_160128507.1">
    <property type="nucleotide sequence ID" value="NZ_CP019288.1"/>
</dbReference>
<proteinExistence type="predicted"/>
<evidence type="ECO:0000256" key="1">
    <source>
        <dbReference type="SAM" id="SignalP"/>
    </source>
</evidence>
<reference evidence="2 3" key="1">
    <citation type="journal article" date="2013" name="Int. J. Syst. Evol. Microbiol.">
        <title>Kordia antarctica sp. nov., isolated from Antarctic seawater.</title>
        <authorList>
            <person name="Baek K."/>
            <person name="Choi A."/>
            <person name="Kang I."/>
            <person name="Lee K."/>
            <person name="Cho J.C."/>
        </authorList>
    </citation>
    <scope>NUCLEOTIDE SEQUENCE [LARGE SCALE GENOMIC DNA]</scope>
    <source>
        <strain evidence="2 3">IMCC3317</strain>
    </source>
</reference>
<sequence>MKKLFSASLVLLLMCATMSFSASVSEDTAIENDASEKCEDRAYIVMHQSLNAGYSIDAATFHMNAAYALCEGYTMQEILDAN</sequence>
<dbReference type="EMBL" id="CP019288">
    <property type="protein sequence ID" value="QHI35782.1"/>
    <property type="molecule type" value="Genomic_DNA"/>
</dbReference>
<protein>
    <submittedName>
        <fullName evidence="2">Uncharacterized protein</fullName>
    </submittedName>
</protein>
<keyword evidence="1" id="KW-0732">Signal</keyword>
<feature type="signal peptide" evidence="1">
    <location>
        <begin position="1"/>
        <end position="22"/>
    </location>
</feature>
<dbReference type="KEGG" id="kan:IMCC3317_11300"/>
<gene>
    <name evidence="2" type="ORF">IMCC3317_11300</name>
</gene>
<keyword evidence="3" id="KW-1185">Reference proteome</keyword>
<dbReference type="OrthoDB" id="9997398at2"/>
<organism evidence="2 3">
    <name type="scientific">Kordia antarctica</name>
    <dbReference type="NCBI Taxonomy" id="1218801"/>
    <lineage>
        <taxon>Bacteria</taxon>
        <taxon>Pseudomonadati</taxon>
        <taxon>Bacteroidota</taxon>
        <taxon>Flavobacteriia</taxon>
        <taxon>Flavobacteriales</taxon>
        <taxon>Flavobacteriaceae</taxon>
        <taxon>Kordia</taxon>
    </lineage>
</organism>
<name>A0A7L4ZGL0_9FLAO</name>
<accession>A0A7L4ZGL0</accession>
<dbReference type="AlphaFoldDB" id="A0A7L4ZGL0"/>